<dbReference type="EMBL" id="CP018099">
    <property type="protein sequence ID" value="APF17360.1"/>
    <property type="molecule type" value="Genomic_DNA"/>
</dbReference>
<dbReference type="eggNOG" id="COG1361">
    <property type="taxonomic scope" value="Bacteria"/>
</dbReference>
<dbReference type="EMBL" id="CM001402">
    <property type="protein sequence ID" value="EHO41472.1"/>
    <property type="molecule type" value="Genomic_DNA"/>
</dbReference>
<dbReference type="Gene3D" id="2.60.40.3800">
    <property type="match status" value="1"/>
</dbReference>
<sequence precursor="true">MQRFVIATFFLILGLTILWAEEIRYTDSWGKQGFNLIHSDAREVELIVSIEKFSLLQKEINDRIRDVIQLPGTFLPHDAGRPNLPALSRFVAIPQGANVEVEVLETRIDEFRDVDIAPAPVIPFDTQDGPLEYPQDENIYQNDAFYPENIVSVSEPRQIRGVDAVLIGVTPFQYNPVSRELKVYRDVRLKITFTGGQDVFGDQRLRSRWWEPIVHDMLLNYSSLPAPNFTASAPEVQSSRATVENVEYLIIVPDDPVFKAWGDSLRVFRNQQGIKSGVVTTTEIGGNTFEAIESYVNNAYYNWETPPSAVLLLADYGSSGSTIISSDEQPHPYSGTYISDNYYADVDGDDLPDIVFARITARDEEELRNTVGKILDYERHPPTNPDFYSHPVTAMGWQTERWFQLCAEVVNGFWEHKLGKQPVRENAIYSGTPGDVWSTATNTETVVDYFGPNGLGYIPQTPEHLNDWGGNATRLNNDINSGAFMIQHRDHGSETGWGEPDYSISDMDGLHNTDLTFVFSVNCLTGRFNWSSECFAEAFHRYSNRALGIIAATQVSYSFVNDTYTWGMYDNMWPEFMPDKETWFGTRFILPAFANAAGKYFLQQSDWPYNEDDKPITYYLFHHHGGAFSMVYSEMPQSLTVSHNSVVEAGASTFGVTADEGSLIGLSVNGEWIASADGTGDLVEIPIPELQVGDTMLVTVTKQNYYRYQAPVEVVSASGAYVTVSSWSIDDETQGNNNGLAEFNERFFLDVAAKNLGSESAMQITGTLSSSDSYLQILQNTHFYGNIDSGQIVMGDNAFELQAVNEAPDQHTATCTITFTDTADGSWSSNISIVIQAPDLACGNLSIDDTEQGNGDLKFDAGEIVDFVIESINQGHADAPNTVARLRSLHADVTVLDDQDDLGLLMADDTLNARFTLQSSESIPLGTSAFFEFTVSSGSYSAVDTFEVIIGDVPVYTMSNSTVTVSNAIFYDSGGEEGDYQPREQLTMTFKADEGYDGLKVLFTAFDVGSGDELRVYDGSSTSAPEFPGSPFTGTTLPPEMESTNSEGALTFYFSSNLIFNASGWRAELSPTTISNRSETPDMVPQRFVVHPNFPNPFNPSTTIRIELPQAGDVGVRIYSTQGELLRTLFHGTLNGGEHQLTWDGKNDAGSMLSSGVYFLVVESQGQKAVRKMMLLK</sequence>
<evidence type="ECO:0000259" key="3">
    <source>
        <dbReference type="Pfam" id="PF08126"/>
    </source>
</evidence>
<dbReference type="Gene3D" id="3.40.50.10390">
    <property type="entry name" value="Gingipain r, domain 1"/>
    <property type="match status" value="1"/>
</dbReference>
<dbReference type="HOGENOM" id="CLU_267940_0_0_0"/>
<dbReference type="SUPFAM" id="SSF52129">
    <property type="entry name" value="Caspase-like"/>
    <property type="match status" value="1"/>
</dbReference>
<dbReference type="GO" id="GO:0005576">
    <property type="term" value="C:extracellular region"/>
    <property type="evidence" value="ECO:0007669"/>
    <property type="project" value="UniProtKB-SubCell"/>
</dbReference>
<dbReference type="Pfam" id="PF01364">
    <property type="entry name" value="Peptidase_C25"/>
    <property type="match status" value="1"/>
</dbReference>
<evidence type="ECO:0000313" key="5">
    <source>
        <dbReference type="EMBL" id="APF17360.1"/>
    </source>
</evidence>
<evidence type="ECO:0000259" key="4">
    <source>
        <dbReference type="Pfam" id="PF13860"/>
    </source>
</evidence>
<dbReference type="GO" id="GO:0004197">
    <property type="term" value="F:cysteine-type endopeptidase activity"/>
    <property type="evidence" value="ECO:0007669"/>
    <property type="project" value="InterPro"/>
</dbReference>
<dbReference type="Pfam" id="PF08126">
    <property type="entry name" value="Propeptide_C25"/>
    <property type="match status" value="1"/>
</dbReference>
<accession>H1XTJ7</accession>
<dbReference type="GO" id="GO:0006508">
    <property type="term" value="P:proteolysis"/>
    <property type="evidence" value="ECO:0007669"/>
    <property type="project" value="InterPro"/>
</dbReference>
<dbReference type="eggNOG" id="COG4935">
    <property type="taxonomic scope" value="Bacteria"/>
</dbReference>
<evidence type="ECO:0000259" key="2">
    <source>
        <dbReference type="Pfam" id="PF01364"/>
    </source>
</evidence>
<organism evidence="6 7">
    <name type="scientific">Caldithrix abyssi DSM 13497</name>
    <dbReference type="NCBI Taxonomy" id="880073"/>
    <lineage>
        <taxon>Bacteria</taxon>
        <taxon>Pseudomonadati</taxon>
        <taxon>Calditrichota</taxon>
        <taxon>Calditrichia</taxon>
        <taxon>Calditrichales</taxon>
        <taxon>Calditrichaceae</taxon>
        <taxon>Caldithrix</taxon>
    </lineage>
</organism>
<evidence type="ECO:0000313" key="6">
    <source>
        <dbReference type="EMBL" id="EHO41472.1"/>
    </source>
</evidence>
<dbReference type="AlphaFoldDB" id="H1XTJ7"/>
<dbReference type="RefSeq" id="WP_006928605.1">
    <property type="nucleotide sequence ID" value="NZ_CM001402.1"/>
</dbReference>
<dbReference type="GO" id="GO:0046872">
    <property type="term" value="F:metal ion binding"/>
    <property type="evidence" value="ECO:0007669"/>
    <property type="project" value="UniProtKB-KW"/>
</dbReference>
<dbReference type="Gene3D" id="3.40.50.1460">
    <property type="match status" value="1"/>
</dbReference>
<dbReference type="InterPro" id="IPR035914">
    <property type="entry name" value="Sperma_CUB_dom_sf"/>
</dbReference>
<dbReference type="Gene3D" id="2.60.40.10">
    <property type="entry name" value="Immunoglobulins"/>
    <property type="match status" value="1"/>
</dbReference>
<protein>
    <submittedName>
        <fullName evidence="5">Por secretion system C-terminal sorting domain-containing protein</fullName>
    </submittedName>
    <submittedName>
        <fullName evidence="6">Propetide peptidase C25</fullName>
    </submittedName>
</protein>
<dbReference type="InterPro" id="IPR025965">
    <property type="entry name" value="FlgD/Vpr_Ig-like"/>
</dbReference>
<dbReference type="InterPro" id="IPR001769">
    <property type="entry name" value="Gingipain"/>
</dbReference>
<dbReference type="InterPro" id="IPR038490">
    <property type="entry name" value="Gingipain_propep_sf"/>
</dbReference>
<reference evidence="6 7" key="1">
    <citation type="submission" date="2011-09" db="EMBL/GenBank/DDBJ databases">
        <title>The permanent draft genome of Caldithrix abyssi DSM 13497.</title>
        <authorList>
            <consortium name="US DOE Joint Genome Institute (JGI-PGF)"/>
            <person name="Lucas S."/>
            <person name="Han J."/>
            <person name="Lapidus A."/>
            <person name="Bruce D."/>
            <person name="Goodwin L."/>
            <person name="Pitluck S."/>
            <person name="Peters L."/>
            <person name="Kyrpides N."/>
            <person name="Mavromatis K."/>
            <person name="Ivanova N."/>
            <person name="Mikhailova N."/>
            <person name="Chertkov O."/>
            <person name="Detter J.C."/>
            <person name="Tapia R."/>
            <person name="Han C."/>
            <person name="Land M."/>
            <person name="Hauser L."/>
            <person name="Markowitz V."/>
            <person name="Cheng J.-F."/>
            <person name="Hugenholtz P."/>
            <person name="Woyke T."/>
            <person name="Wu D."/>
            <person name="Spring S."/>
            <person name="Brambilla E."/>
            <person name="Klenk H.-P."/>
            <person name="Eisen J.A."/>
        </authorList>
    </citation>
    <scope>NUCLEOTIDE SEQUENCE [LARGE SCALE GENOMIC DNA]</scope>
    <source>
        <strain evidence="6 7">DSM 13497</strain>
    </source>
</reference>
<dbReference type="Proteomes" id="UP000004671">
    <property type="component" value="Chromosome"/>
</dbReference>
<feature type="domain" description="Gingipain" evidence="2">
    <location>
        <begin position="248"/>
        <end position="589"/>
    </location>
</feature>
<evidence type="ECO:0000256" key="1">
    <source>
        <dbReference type="ARBA" id="ARBA00022729"/>
    </source>
</evidence>
<keyword evidence="7" id="KW-1185">Reference proteome</keyword>
<evidence type="ECO:0000313" key="8">
    <source>
        <dbReference type="Proteomes" id="UP000183868"/>
    </source>
</evidence>
<name>H1XTJ7_CALAY</name>
<dbReference type="SUPFAM" id="SSF49854">
    <property type="entry name" value="Spermadhesin, CUB domain"/>
    <property type="match status" value="1"/>
</dbReference>
<proteinExistence type="predicted"/>
<dbReference type="InterPro" id="IPR029030">
    <property type="entry name" value="Caspase-like_dom_sf"/>
</dbReference>
<dbReference type="KEGG" id="caby:Cabys_609"/>
<dbReference type="InterPro" id="IPR026444">
    <property type="entry name" value="Secre_tail"/>
</dbReference>
<dbReference type="PaxDb" id="880073-Calab_1858"/>
<feature type="domain" description="FlgD/Vpr Ig-like" evidence="4">
    <location>
        <begin position="1103"/>
        <end position="1165"/>
    </location>
</feature>
<dbReference type="NCBIfam" id="TIGR04183">
    <property type="entry name" value="Por_Secre_tail"/>
    <property type="match status" value="1"/>
</dbReference>
<dbReference type="Gene3D" id="2.60.40.4070">
    <property type="match status" value="1"/>
</dbReference>
<dbReference type="eggNOG" id="COG4447">
    <property type="taxonomic scope" value="Bacteria"/>
</dbReference>
<dbReference type="InParanoid" id="H1XTJ7"/>
<dbReference type="STRING" id="880073.Cabys_609"/>
<dbReference type="Pfam" id="PF13860">
    <property type="entry name" value="FlgD_ig"/>
    <property type="match status" value="1"/>
</dbReference>
<gene>
    <name evidence="5" type="ORF">Cabys_609</name>
    <name evidence="6" type="ORF">Calab_1858</name>
</gene>
<dbReference type="InterPro" id="IPR012600">
    <property type="entry name" value="Propeptide_C25"/>
</dbReference>
<dbReference type="InterPro" id="IPR013783">
    <property type="entry name" value="Ig-like_fold"/>
</dbReference>
<reference evidence="5 8" key="2">
    <citation type="submission" date="2016-11" db="EMBL/GenBank/DDBJ databases">
        <title>Genomic analysis of Caldithrix abyssi and proposal of a novel bacterial phylum Caldithrichaeota.</title>
        <authorList>
            <person name="Kublanov I."/>
            <person name="Sigalova O."/>
            <person name="Gavrilov S."/>
            <person name="Lebedinsky A."/>
            <person name="Ivanova N."/>
            <person name="Daum C."/>
            <person name="Reddy T."/>
            <person name="Klenk H.P."/>
            <person name="Goker M."/>
            <person name="Reva O."/>
            <person name="Miroshnichenko M."/>
            <person name="Kyprides N."/>
            <person name="Woyke T."/>
            <person name="Gelfand M."/>
        </authorList>
    </citation>
    <scope>NUCLEOTIDE SEQUENCE [LARGE SCALE GENOMIC DNA]</scope>
    <source>
        <strain evidence="5 8">LF13</strain>
    </source>
</reference>
<feature type="domain" description="Gingipain propeptide" evidence="3">
    <location>
        <begin position="59"/>
        <end position="197"/>
    </location>
</feature>
<dbReference type="InterPro" id="IPR029031">
    <property type="entry name" value="Gingipain_N_sf"/>
</dbReference>
<dbReference type="Gene3D" id="2.60.120.290">
    <property type="entry name" value="Spermadhesin, CUB domain"/>
    <property type="match status" value="1"/>
</dbReference>
<keyword evidence="1" id="KW-0732">Signal</keyword>
<evidence type="ECO:0000313" key="7">
    <source>
        <dbReference type="Proteomes" id="UP000004671"/>
    </source>
</evidence>
<dbReference type="Proteomes" id="UP000183868">
    <property type="component" value="Chromosome"/>
</dbReference>